<evidence type="ECO:0000313" key="2">
    <source>
        <dbReference type="EMBL" id="EHP69728.1"/>
    </source>
</evidence>
<dbReference type="InterPro" id="IPR036162">
    <property type="entry name" value="Resolvase-like_N_sf"/>
</dbReference>
<dbReference type="Gene3D" id="3.40.50.1390">
    <property type="entry name" value="Resolvase, N-terminal catalytic domain"/>
    <property type="match status" value="1"/>
</dbReference>
<keyword evidence="3" id="KW-1185">Reference proteome</keyword>
<dbReference type="GO" id="GO:0003677">
    <property type="term" value="F:DNA binding"/>
    <property type="evidence" value="ECO:0007669"/>
    <property type="project" value="InterPro"/>
</dbReference>
<dbReference type="SUPFAM" id="SSF53041">
    <property type="entry name" value="Resolvase-like"/>
    <property type="match status" value="1"/>
</dbReference>
<dbReference type="Proteomes" id="UP000003980">
    <property type="component" value="Unassembled WGS sequence"/>
</dbReference>
<dbReference type="GO" id="GO:0000150">
    <property type="term" value="F:DNA strand exchange activity"/>
    <property type="evidence" value="ECO:0007669"/>
    <property type="project" value="InterPro"/>
</dbReference>
<reference evidence="2 3" key="1">
    <citation type="submission" date="2012-01" db="EMBL/GenBank/DDBJ databases">
        <title>Improved High-Quality Draft sequence of Metallosphaera yellowstonensis MK1.</title>
        <authorList>
            <consortium name="US DOE Joint Genome Institute"/>
            <person name="Lucas S."/>
            <person name="Han J."/>
            <person name="Cheng J.-F."/>
            <person name="Goodwin L."/>
            <person name="Pitluck S."/>
            <person name="Peters L."/>
            <person name="Teshima H."/>
            <person name="Detter J.C."/>
            <person name="Han C."/>
            <person name="Tapia R."/>
            <person name="Land M."/>
            <person name="Hauser L."/>
            <person name="Kyrpides N."/>
            <person name="Kozubal M."/>
            <person name="Macur R.E."/>
            <person name="Jay Z."/>
            <person name="Inskeep W."/>
            <person name="Woyke T."/>
        </authorList>
    </citation>
    <scope>NUCLEOTIDE SEQUENCE [LARGE SCALE GENOMIC DNA]</scope>
    <source>
        <strain evidence="2 3">MK1</strain>
    </source>
</reference>
<accession>H2C3Y5</accession>
<dbReference type="Gene3D" id="1.10.287.2170">
    <property type="match status" value="1"/>
</dbReference>
<dbReference type="Pfam" id="PF00239">
    <property type="entry name" value="Resolvase"/>
    <property type="match status" value="1"/>
</dbReference>
<gene>
    <name evidence="2" type="ORF">MetMK1DRAFT_00002300</name>
</gene>
<evidence type="ECO:0000313" key="3">
    <source>
        <dbReference type="Proteomes" id="UP000003980"/>
    </source>
</evidence>
<evidence type="ECO:0000259" key="1">
    <source>
        <dbReference type="Pfam" id="PF00239"/>
    </source>
</evidence>
<dbReference type="AlphaFoldDB" id="H2C3Y5"/>
<feature type="domain" description="Resolvase/invertase-type recombinase catalytic" evidence="1">
    <location>
        <begin position="2"/>
        <end position="81"/>
    </location>
</feature>
<dbReference type="STRING" id="671065.MetMK1DRAFT_00002300"/>
<dbReference type="InterPro" id="IPR006119">
    <property type="entry name" value="Resolv_N"/>
</dbReference>
<organism evidence="2 3">
    <name type="scientific">Metallosphaera yellowstonensis MK1</name>
    <dbReference type="NCBI Taxonomy" id="671065"/>
    <lineage>
        <taxon>Archaea</taxon>
        <taxon>Thermoproteota</taxon>
        <taxon>Thermoprotei</taxon>
        <taxon>Sulfolobales</taxon>
        <taxon>Sulfolobaceae</taxon>
        <taxon>Metallosphaera</taxon>
    </lineage>
</organism>
<name>H2C3Y5_9CREN</name>
<protein>
    <submittedName>
        <fullName evidence="2">Putative site-specific integrase-resolvase</fullName>
    </submittedName>
</protein>
<proteinExistence type="predicted"/>
<sequence>MKEDREGLKKLIELAKRRQIDAVVAHKDRLTRFGFEYLVELFKAYGVNVVAFQDDKDYTQELMEDFVEIVKSFASRIYGQECEKVVKCVENLKKDG</sequence>
<dbReference type="EMBL" id="JH597761">
    <property type="protein sequence ID" value="EHP69728.1"/>
    <property type="molecule type" value="Genomic_DNA"/>
</dbReference>
<dbReference type="HOGENOM" id="CLU_082093_4_1_2"/>
<dbReference type="eggNOG" id="arCOG03164">
    <property type="taxonomic scope" value="Archaea"/>
</dbReference>